<dbReference type="EMBL" id="EF083392">
    <property type="protein sequence ID" value="ABK22740.1"/>
    <property type="molecule type" value="mRNA"/>
</dbReference>
<accession>A9NQ29</accession>
<evidence type="ECO:0000313" key="2">
    <source>
        <dbReference type="EMBL" id="ABK22740.1"/>
    </source>
</evidence>
<feature type="compositionally biased region" description="Polar residues" evidence="1">
    <location>
        <begin position="26"/>
        <end position="37"/>
    </location>
</feature>
<reference evidence="2" key="1">
    <citation type="journal article" date="2008" name="BMC Genomics">
        <title>A conifer genomics resource of 200,000 spruce (Picea spp.) ESTs and 6,464 high-quality, sequence-finished full-length cDNAs for Sitka spruce (Picea sitchensis).</title>
        <authorList>
            <person name="Ralph S.G."/>
            <person name="Chun H.J."/>
            <person name="Kolosova N."/>
            <person name="Cooper D."/>
            <person name="Oddy C."/>
            <person name="Ritland C.E."/>
            <person name="Kirkpatrick R."/>
            <person name="Moore R."/>
            <person name="Barber S."/>
            <person name="Holt R.A."/>
            <person name="Jones S.J."/>
            <person name="Marra M.A."/>
            <person name="Douglas C.J."/>
            <person name="Ritland K."/>
            <person name="Bohlmann J."/>
        </authorList>
    </citation>
    <scope>NUCLEOTIDE SEQUENCE</scope>
    <source>
        <tissue evidence="2">Bark</tissue>
    </source>
</reference>
<dbReference type="AlphaFoldDB" id="A9NQ29"/>
<name>A9NQ29_PICSI</name>
<evidence type="ECO:0000256" key="1">
    <source>
        <dbReference type="SAM" id="MobiDB-lite"/>
    </source>
</evidence>
<organism evidence="2">
    <name type="scientific">Picea sitchensis</name>
    <name type="common">Sitka spruce</name>
    <name type="synonym">Pinus sitchensis</name>
    <dbReference type="NCBI Taxonomy" id="3332"/>
    <lineage>
        <taxon>Eukaryota</taxon>
        <taxon>Viridiplantae</taxon>
        <taxon>Streptophyta</taxon>
        <taxon>Embryophyta</taxon>
        <taxon>Tracheophyta</taxon>
        <taxon>Spermatophyta</taxon>
        <taxon>Pinopsida</taxon>
        <taxon>Pinidae</taxon>
        <taxon>Conifers I</taxon>
        <taxon>Pinales</taxon>
        <taxon>Pinaceae</taxon>
        <taxon>Picea</taxon>
    </lineage>
</organism>
<feature type="region of interest" description="Disordered" evidence="1">
    <location>
        <begin position="18"/>
        <end position="37"/>
    </location>
</feature>
<sequence>MPSWRDICPRYGLWRRRPKGRRRTGKSTLSNYFSRVK</sequence>
<proteinExistence type="evidence at transcript level"/>
<protein>
    <submittedName>
        <fullName evidence="2">Uncharacterized protein</fullName>
    </submittedName>
</protein>